<sequence length="78" mass="9305">MEGTTNYFQKEILKKRPYLSIELCRKVMQTSIKKEVQPDGRIRFWAKLEKFGDKYLRVVTLEDGYTIHNAFLDRGFKS</sequence>
<comment type="caution">
    <text evidence="1">The sequence shown here is derived from an EMBL/GenBank/DDBJ whole genome shotgun (WGS) entry which is preliminary data.</text>
</comment>
<dbReference type="Proteomes" id="UP000231343">
    <property type="component" value="Unassembled WGS sequence"/>
</dbReference>
<name>A0A2H0Y1D1_UNCSA</name>
<evidence type="ECO:0000313" key="2">
    <source>
        <dbReference type="Proteomes" id="UP000231343"/>
    </source>
</evidence>
<evidence type="ECO:0008006" key="3">
    <source>
        <dbReference type="Google" id="ProtNLM"/>
    </source>
</evidence>
<evidence type="ECO:0000313" key="1">
    <source>
        <dbReference type="EMBL" id="PIS31413.1"/>
    </source>
</evidence>
<dbReference type="EMBL" id="PEYM01000016">
    <property type="protein sequence ID" value="PIS31413.1"/>
    <property type="molecule type" value="Genomic_DNA"/>
</dbReference>
<dbReference type="AlphaFoldDB" id="A0A2H0Y1D1"/>
<protein>
    <recommendedName>
        <fullName evidence="3">DUF4258 domain-containing protein</fullName>
    </recommendedName>
</protein>
<organism evidence="1 2">
    <name type="scientific">Candidatus Saganbacteria bacterium CG08_land_8_20_14_0_20_45_16</name>
    <dbReference type="NCBI Taxonomy" id="2014293"/>
    <lineage>
        <taxon>Bacteria</taxon>
        <taxon>Bacillati</taxon>
        <taxon>Saganbacteria</taxon>
    </lineage>
</organism>
<reference evidence="1 2" key="1">
    <citation type="submission" date="2017-09" db="EMBL/GenBank/DDBJ databases">
        <title>Depth-based differentiation of microbial function through sediment-hosted aquifers and enrichment of novel symbionts in the deep terrestrial subsurface.</title>
        <authorList>
            <person name="Probst A.J."/>
            <person name="Ladd B."/>
            <person name="Jarett J.K."/>
            <person name="Geller-Mcgrath D.E."/>
            <person name="Sieber C.M."/>
            <person name="Emerson J.B."/>
            <person name="Anantharaman K."/>
            <person name="Thomas B.C."/>
            <person name="Malmstrom R."/>
            <person name="Stieglmeier M."/>
            <person name="Klingl A."/>
            <person name="Woyke T."/>
            <person name="Ryan C.M."/>
            <person name="Banfield J.F."/>
        </authorList>
    </citation>
    <scope>NUCLEOTIDE SEQUENCE [LARGE SCALE GENOMIC DNA]</scope>
    <source>
        <strain evidence="1">CG08_land_8_20_14_0_20_45_16</strain>
    </source>
</reference>
<proteinExistence type="predicted"/>
<gene>
    <name evidence="1" type="ORF">COT42_01065</name>
</gene>
<accession>A0A2H0Y1D1</accession>